<dbReference type="GO" id="GO:0008270">
    <property type="term" value="F:zinc ion binding"/>
    <property type="evidence" value="ECO:0007669"/>
    <property type="project" value="InterPro"/>
</dbReference>
<dbReference type="InterPro" id="IPR036864">
    <property type="entry name" value="Zn2-C6_fun-type_DNA-bd_sf"/>
</dbReference>
<dbReference type="STRING" id="303698.A0A1V6TN45"/>
<keyword evidence="6" id="KW-0539">Nucleus</keyword>
<protein>
    <recommendedName>
        <fullName evidence="8">Zn(2)-C6 fungal-type domain-containing protein</fullName>
    </recommendedName>
</protein>
<dbReference type="InterPro" id="IPR001138">
    <property type="entry name" value="Zn2Cys6_DnaBD"/>
</dbReference>
<evidence type="ECO:0000313" key="10">
    <source>
        <dbReference type="Proteomes" id="UP000191285"/>
    </source>
</evidence>
<dbReference type="PROSITE" id="PS50048">
    <property type="entry name" value="ZN2_CY6_FUNGAL_2"/>
    <property type="match status" value="1"/>
</dbReference>
<dbReference type="OrthoDB" id="5575144at2759"/>
<evidence type="ECO:0000256" key="4">
    <source>
        <dbReference type="ARBA" id="ARBA00023125"/>
    </source>
</evidence>
<dbReference type="CDD" id="cd00067">
    <property type="entry name" value="GAL4"/>
    <property type="match status" value="1"/>
</dbReference>
<gene>
    <name evidence="9" type="ORF">PENSTE_c004G02945</name>
</gene>
<dbReference type="SUPFAM" id="SSF57701">
    <property type="entry name" value="Zn2/Cys6 DNA-binding domain"/>
    <property type="match status" value="1"/>
</dbReference>
<feature type="region of interest" description="Disordered" evidence="7">
    <location>
        <begin position="15"/>
        <end position="180"/>
    </location>
</feature>
<keyword evidence="1" id="KW-0479">Metal-binding</keyword>
<feature type="compositionally biased region" description="Low complexity" evidence="7">
    <location>
        <begin position="390"/>
        <end position="399"/>
    </location>
</feature>
<sequence length="560" mass="60906">MQPLVLHPLSLTSAQFGQPRFDSGPERLLNRSWTTNARGYSPRAPLSRQSMSGSPHPQEPSVTSGEPAPVVYPQVTSPLTTTSQSSIPASSGPSQPPAVVHDPLPAPNIPSRYEEHAPSAFIGSPIQHQPHQHHQLHHHQQQHHHHHHHHHPEAPSYPLSALEPTVAGPSNRALAQKSTRRTKAHVASACVNCKKKHLGCDPARPCRRCVLAGKASSCVDVTHKKRGRPPLKAEDSSLRSYTTNMENPNLSVETQPPMVAQRNVLHRATSSRELRPMTDLHGMGEPSPTAASMRMPRNQPHRWSASVFPLTRPTDPSPSVPGSTGRRPFSSSGPATYAAVPTHPLSAFIPITSGFNPVLNSTSMPPGIERRYPPYAGPALPPPSSPSQPQPARAPYSPYTEAPASTPHQPVPMSDPRIPPGPREPYLESPVRLPPIHQATASPAPHHAHRLSDPYPATWMTSSSGREENREPHSPLTMQRPMGPSFTHTTPRQHQRSSSTTGPLDPIPRHLGPIDLPSPMALGHSPPVTTRPSQSNTEAENSEPRPIKRRKMALDDMVNG</sequence>
<dbReference type="Proteomes" id="UP000191285">
    <property type="component" value="Unassembled WGS sequence"/>
</dbReference>
<keyword evidence="3" id="KW-0805">Transcription regulation</keyword>
<proteinExistence type="predicted"/>
<dbReference type="GO" id="GO:0000981">
    <property type="term" value="F:DNA-binding transcription factor activity, RNA polymerase II-specific"/>
    <property type="evidence" value="ECO:0007669"/>
    <property type="project" value="InterPro"/>
</dbReference>
<organism evidence="9 10">
    <name type="scientific">Penicillium steckii</name>
    <dbReference type="NCBI Taxonomy" id="303698"/>
    <lineage>
        <taxon>Eukaryota</taxon>
        <taxon>Fungi</taxon>
        <taxon>Dikarya</taxon>
        <taxon>Ascomycota</taxon>
        <taxon>Pezizomycotina</taxon>
        <taxon>Eurotiomycetes</taxon>
        <taxon>Eurotiomycetidae</taxon>
        <taxon>Eurotiales</taxon>
        <taxon>Aspergillaceae</taxon>
        <taxon>Penicillium</taxon>
    </lineage>
</organism>
<keyword evidence="5" id="KW-0804">Transcription</keyword>
<feature type="compositionally biased region" description="Polar residues" evidence="7">
    <location>
        <begin position="527"/>
        <end position="539"/>
    </location>
</feature>
<dbReference type="InterPro" id="IPR050335">
    <property type="entry name" value="ERT1_acuK_gluconeogen_tf"/>
</dbReference>
<dbReference type="EMBL" id="MLKD01000004">
    <property type="protein sequence ID" value="OQE27798.1"/>
    <property type="molecule type" value="Genomic_DNA"/>
</dbReference>
<evidence type="ECO:0000259" key="8">
    <source>
        <dbReference type="PROSITE" id="PS50048"/>
    </source>
</evidence>
<evidence type="ECO:0000256" key="2">
    <source>
        <dbReference type="ARBA" id="ARBA00022833"/>
    </source>
</evidence>
<dbReference type="PANTHER" id="PTHR47659">
    <property type="entry name" value="ZN(II)2CYS6 TRANSCRIPTION FACTOR (EUROFUNG)-RELATED"/>
    <property type="match status" value="1"/>
</dbReference>
<feature type="compositionally biased region" description="Low complexity" evidence="7">
    <location>
        <begin position="83"/>
        <end position="93"/>
    </location>
</feature>
<evidence type="ECO:0000256" key="6">
    <source>
        <dbReference type="ARBA" id="ARBA00023242"/>
    </source>
</evidence>
<dbReference type="AlphaFoldDB" id="A0A1V6TN45"/>
<evidence type="ECO:0000256" key="1">
    <source>
        <dbReference type="ARBA" id="ARBA00022723"/>
    </source>
</evidence>
<dbReference type="PANTHER" id="PTHR47659:SF4">
    <property type="entry name" value="ZN(II)2CYS6 TRANSCRIPTION FACTOR (EUROFUNG)"/>
    <property type="match status" value="1"/>
</dbReference>
<keyword evidence="2" id="KW-0862">Zinc</keyword>
<accession>A0A1V6TN45</accession>
<feature type="compositionally biased region" description="Polar residues" evidence="7">
    <location>
        <begin position="47"/>
        <end position="64"/>
    </location>
</feature>
<dbReference type="Gene3D" id="4.10.240.10">
    <property type="entry name" value="Zn(2)-C6 fungal-type DNA-binding domain"/>
    <property type="match status" value="1"/>
</dbReference>
<dbReference type="SMART" id="SM00066">
    <property type="entry name" value="GAL4"/>
    <property type="match status" value="1"/>
</dbReference>
<evidence type="ECO:0000256" key="5">
    <source>
        <dbReference type="ARBA" id="ARBA00023163"/>
    </source>
</evidence>
<feature type="region of interest" description="Disordered" evidence="7">
    <location>
        <begin position="270"/>
        <end position="335"/>
    </location>
</feature>
<evidence type="ECO:0000313" key="9">
    <source>
        <dbReference type="EMBL" id="OQE27798.1"/>
    </source>
</evidence>
<feature type="compositionally biased region" description="Pro residues" evidence="7">
    <location>
        <begin position="375"/>
        <end position="389"/>
    </location>
</feature>
<keyword evidence="4" id="KW-0238">DNA-binding</keyword>
<evidence type="ECO:0000256" key="3">
    <source>
        <dbReference type="ARBA" id="ARBA00023015"/>
    </source>
</evidence>
<dbReference type="GO" id="GO:0003677">
    <property type="term" value="F:DNA binding"/>
    <property type="evidence" value="ECO:0007669"/>
    <property type="project" value="UniProtKB-KW"/>
</dbReference>
<feature type="compositionally biased region" description="Polar residues" evidence="7">
    <location>
        <begin position="486"/>
        <end position="502"/>
    </location>
</feature>
<feature type="region of interest" description="Disordered" evidence="7">
    <location>
        <begin position="369"/>
        <end position="560"/>
    </location>
</feature>
<name>A0A1V6TN45_9EURO</name>
<keyword evidence="10" id="KW-1185">Reference proteome</keyword>
<reference evidence="10" key="1">
    <citation type="journal article" date="2017" name="Nat. Microbiol.">
        <title>Global analysis of biosynthetic gene clusters reveals vast potential of secondary metabolite production in Penicillium species.</title>
        <authorList>
            <person name="Nielsen J.C."/>
            <person name="Grijseels S."/>
            <person name="Prigent S."/>
            <person name="Ji B."/>
            <person name="Dainat J."/>
            <person name="Nielsen K.F."/>
            <person name="Frisvad J.C."/>
            <person name="Workman M."/>
            <person name="Nielsen J."/>
        </authorList>
    </citation>
    <scope>NUCLEOTIDE SEQUENCE [LARGE SCALE GENOMIC DNA]</scope>
    <source>
        <strain evidence="10">IBT 24891</strain>
    </source>
</reference>
<evidence type="ECO:0000256" key="7">
    <source>
        <dbReference type="SAM" id="MobiDB-lite"/>
    </source>
</evidence>
<dbReference type="PROSITE" id="PS00463">
    <property type="entry name" value="ZN2_CY6_FUNGAL_1"/>
    <property type="match status" value="1"/>
</dbReference>
<feature type="domain" description="Zn(2)-C6 fungal-type" evidence="8">
    <location>
        <begin position="189"/>
        <end position="220"/>
    </location>
</feature>
<comment type="caution">
    <text evidence="9">The sequence shown here is derived from an EMBL/GenBank/DDBJ whole genome shotgun (WGS) entry which is preliminary data.</text>
</comment>
<feature type="compositionally biased region" description="Basic residues" evidence="7">
    <location>
        <begin position="130"/>
        <end position="151"/>
    </location>
</feature>